<sequence length="251" mass="27662">MMYRGDVVPKDVNAAVATIKTKRTIQFVDWCPTGFKCGINYQPPTVVPGGDLAKVMRACCMISNSTAIAEVFSRIDHKFDLMYSKRAFVHHYVGEGMEEGEFSEAREDLAALEKDYEEVGIETAEGRLLHAVCALRGSDPLHACVNAVVFYRYPGGTQRFDIHDRAEQAIAAIAERCVAWGNVPVVLAGDFNFPIDEPWLSFNCVGDMTLLGLRRVPLVPPRLPCELLRLTWCWYTGGCAVSQPASGSGPV</sequence>
<protein>
    <submittedName>
        <fullName evidence="10">Tubulin alpha chain</fullName>
    </submittedName>
</protein>
<name>A0A1Q9C9B1_SYMMI</name>
<dbReference type="InterPro" id="IPR036691">
    <property type="entry name" value="Endo/exonu/phosph_ase_sf"/>
</dbReference>
<comment type="subunit">
    <text evidence="2">Dimer of alpha and beta chains. A typical microtubule is a hollow water-filled tube with an outer diameter of 25 nm and an inner diameter of 15 nM. Alpha-beta heterodimers associate head-to-tail to form protofilaments running lengthwise along the microtubule wall with the beta-tubulin subunit facing the microtubule plus end conferring a structural polarity. Microtubules usually have 13 protofilaments but different protofilament numbers can be found in some organisms and specialized cells.</text>
</comment>
<dbReference type="InterPro" id="IPR018316">
    <property type="entry name" value="Tubulin/FtsZ_2-layer-sand-dom"/>
</dbReference>
<dbReference type="InterPro" id="IPR008280">
    <property type="entry name" value="Tub_FtsZ_C"/>
</dbReference>
<gene>
    <name evidence="10" type="ORF">AK812_SmicGene40165</name>
</gene>
<dbReference type="GO" id="GO:0016787">
    <property type="term" value="F:hydrolase activity"/>
    <property type="evidence" value="ECO:0007669"/>
    <property type="project" value="UniProtKB-KW"/>
</dbReference>
<dbReference type="OrthoDB" id="422583at2759"/>
<dbReference type="GO" id="GO:0005200">
    <property type="term" value="F:structural constituent of cytoskeleton"/>
    <property type="evidence" value="ECO:0007669"/>
    <property type="project" value="InterPro"/>
</dbReference>
<evidence type="ECO:0000256" key="2">
    <source>
        <dbReference type="ARBA" id="ARBA00011747"/>
    </source>
</evidence>
<reference evidence="10 11" key="1">
    <citation type="submission" date="2016-02" db="EMBL/GenBank/DDBJ databases">
        <title>Genome analysis of coral dinoflagellate symbionts highlights evolutionary adaptations to a symbiotic lifestyle.</title>
        <authorList>
            <person name="Aranda M."/>
            <person name="Li Y."/>
            <person name="Liew Y.J."/>
            <person name="Baumgarten S."/>
            <person name="Simakov O."/>
            <person name="Wilson M."/>
            <person name="Piel J."/>
            <person name="Ashoor H."/>
            <person name="Bougouffa S."/>
            <person name="Bajic V.B."/>
            <person name="Ryu T."/>
            <person name="Ravasi T."/>
            <person name="Bayer T."/>
            <person name="Micklem G."/>
            <person name="Kim H."/>
            <person name="Bhak J."/>
            <person name="Lajeunesse T.C."/>
            <person name="Voolstra C.R."/>
        </authorList>
    </citation>
    <scope>NUCLEOTIDE SEQUENCE [LARGE SCALE GENOMIC DNA]</scope>
    <source>
        <strain evidence="10 11">CCMP2467</strain>
    </source>
</reference>
<evidence type="ECO:0000256" key="3">
    <source>
        <dbReference type="ARBA" id="ARBA00022490"/>
    </source>
</evidence>
<dbReference type="Gene3D" id="1.10.287.600">
    <property type="entry name" value="Helix hairpin bin"/>
    <property type="match status" value="1"/>
</dbReference>
<dbReference type="EMBL" id="LSRX01001472">
    <property type="protein sequence ID" value="OLP79533.1"/>
    <property type="molecule type" value="Genomic_DNA"/>
</dbReference>
<evidence type="ECO:0000256" key="8">
    <source>
        <dbReference type="ARBA" id="ARBA00049117"/>
    </source>
</evidence>
<dbReference type="PANTHER" id="PTHR11588">
    <property type="entry name" value="TUBULIN"/>
    <property type="match status" value="1"/>
</dbReference>
<dbReference type="AlphaFoldDB" id="A0A1Q9C9B1"/>
<keyword evidence="7" id="KW-0342">GTP-binding</keyword>
<dbReference type="FunFam" id="1.10.287.600:FF:000005">
    <property type="entry name" value="Tubulin alpha chain"/>
    <property type="match status" value="1"/>
</dbReference>
<keyword evidence="6" id="KW-0378">Hydrolase</keyword>
<dbReference type="GO" id="GO:0007017">
    <property type="term" value="P:microtubule-based process"/>
    <property type="evidence" value="ECO:0007669"/>
    <property type="project" value="InterPro"/>
</dbReference>
<evidence type="ECO:0000313" key="10">
    <source>
        <dbReference type="EMBL" id="OLP79533.1"/>
    </source>
</evidence>
<dbReference type="InterPro" id="IPR037103">
    <property type="entry name" value="Tubulin/FtsZ-like_C"/>
</dbReference>
<dbReference type="Pfam" id="PF03953">
    <property type="entry name" value="Tubulin_C"/>
    <property type="match status" value="1"/>
</dbReference>
<comment type="catalytic activity">
    <reaction evidence="8">
        <text>GTP + H2O = GDP + phosphate + H(+)</text>
        <dbReference type="Rhea" id="RHEA:19669"/>
        <dbReference type="ChEBI" id="CHEBI:15377"/>
        <dbReference type="ChEBI" id="CHEBI:15378"/>
        <dbReference type="ChEBI" id="CHEBI:37565"/>
        <dbReference type="ChEBI" id="CHEBI:43474"/>
        <dbReference type="ChEBI" id="CHEBI:58189"/>
    </reaction>
    <physiologicalReaction direction="left-to-right" evidence="8">
        <dbReference type="Rhea" id="RHEA:19670"/>
    </physiologicalReaction>
</comment>
<dbReference type="Proteomes" id="UP000186817">
    <property type="component" value="Unassembled WGS sequence"/>
</dbReference>
<dbReference type="InterPro" id="IPR002452">
    <property type="entry name" value="Alpha_tubulin"/>
</dbReference>
<evidence type="ECO:0000256" key="1">
    <source>
        <dbReference type="ARBA" id="ARBA00009636"/>
    </source>
</evidence>
<keyword evidence="3" id="KW-0963">Cytoplasm</keyword>
<dbReference type="SUPFAM" id="SSF55307">
    <property type="entry name" value="Tubulin C-terminal domain-like"/>
    <property type="match status" value="1"/>
</dbReference>
<dbReference type="PRINTS" id="PR01162">
    <property type="entry name" value="ALPHATUBULIN"/>
</dbReference>
<keyword evidence="4" id="KW-0493">Microtubule</keyword>
<evidence type="ECO:0000256" key="4">
    <source>
        <dbReference type="ARBA" id="ARBA00022701"/>
    </source>
</evidence>
<keyword evidence="11" id="KW-1185">Reference proteome</keyword>
<evidence type="ECO:0000256" key="7">
    <source>
        <dbReference type="ARBA" id="ARBA00023134"/>
    </source>
</evidence>
<dbReference type="GO" id="GO:0005874">
    <property type="term" value="C:microtubule"/>
    <property type="evidence" value="ECO:0007669"/>
    <property type="project" value="UniProtKB-KW"/>
</dbReference>
<dbReference type="GO" id="GO:0005525">
    <property type="term" value="F:GTP binding"/>
    <property type="evidence" value="ECO:0007669"/>
    <property type="project" value="UniProtKB-KW"/>
</dbReference>
<feature type="domain" description="Tubulin/FtsZ 2-layer sandwich" evidence="9">
    <location>
        <begin position="1"/>
        <end position="76"/>
    </location>
</feature>
<keyword evidence="5" id="KW-0547">Nucleotide-binding</keyword>
<comment type="caution">
    <text evidence="10">The sequence shown here is derived from an EMBL/GenBank/DDBJ whole genome shotgun (WGS) entry which is preliminary data.</text>
</comment>
<proteinExistence type="inferred from homology"/>
<dbReference type="InterPro" id="IPR023123">
    <property type="entry name" value="Tubulin_C"/>
</dbReference>
<comment type="similarity">
    <text evidence="1">Belongs to the tubulin family.</text>
</comment>
<evidence type="ECO:0000313" key="11">
    <source>
        <dbReference type="Proteomes" id="UP000186817"/>
    </source>
</evidence>
<organism evidence="10 11">
    <name type="scientific">Symbiodinium microadriaticum</name>
    <name type="common">Dinoflagellate</name>
    <name type="synonym">Zooxanthella microadriatica</name>
    <dbReference type="NCBI Taxonomy" id="2951"/>
    <lineage>
        <taxon>Eukaryota</taxon>
        <taxon>Sar</taxon>
        <taxon>Alveolata</taxon>
        <taxon>Dinophyceae</taxon>
        <taxon>Suessiales</taxon>
        <taxon>Symbiodiniaceae</taxon>
        <taxon>Symbiodinium</taxon>
    </lineage>
</organism>
<accession>A0A1Q9C9B1</accession>
<dbReference type="SUPFAM" id="SSF56219">
    <property type="entry name" value="DNase I-like"/>
    <property type="match status" value="1"/>
</dbReference>
<evidence type="ECO:0000259" key="9">
    <source>
        <dbReference type="Pfam" id="PF03953"/>
    </source>
</evidence>
<evidence type="ECO:0000256" key="5">
    <source>
        <dbReference type="ARBA" id="ARBA00022741"/>
    </source>
</evidence>
<evidence type="ECO:0000256" key="6">
    <source>
        <dbReference type="ARBA" id="ARBA00022801"/>
    </source>
</evidence>
<dbReference type="Gene3D" id="3.30.1330.20">
    <property type="entry name" value="Tubulin/FtsZ, C-terminal domain"/>
    <property type="match status" value="1"/>
</dbReference>
<dbReference type="InterPro" id="IPR000217">
    <property type="entry name" value="Tubulin"/>
</dbReference>